<dbReference type="FunFam" id="3.40.50.620:FF:000020">
    <property type="entry name" value="Valine--tRNA ligase, mitochondrial"/>
    <property type="match status" value="1"/>
</dbReference>
<keyword evidence="6 12" id="KW-0648">Protein biosynthesis</keyword>
<dbReference type="Gene3D" id="3.40.50.620">
    <property type="entry name" value="HUPs"/>
    <property type="match status" value="2"/>
</dbReference>
<evidence type="ECO:0000313" key="16">
    <source>
        <dbReference type="Proteomes" id="UP001152795"/>
    </source>
</evidence>
<dbReference type="PANTHER" id="PTHR11946">
    <property type="entry name" value="VALYL-TRNA SYNTHETASES"/>
    <property type="match status" value="1"/>
</dbReference>
<dbReference type="AlphaFoldDB" id="A0A6S7GDG4"/>
<dbReference type="OrthoDB" id="629407at2759"/>
<gene>
    <name evidence="15" type="ORF">PACLA_8A009832</name>
</gene>
<dbReference type="InterPro" id="IPR009008">
    <property type="entry name" value="Val/Leu/Ile-tRNA-synth_edit"/>
</dbReference>
<dbReference type="InterPro" id="IPR037118">
    <property type="entry name" value="Val-tRNA_synth_C_sf"/>
</dbReference>
<dbReference type="Gene3D" id="1.10.287.380">
    <property type="entry name" value="Valyl-tRNA synthetase, C-terminal domain"/>
    <property type="match status" value="1"/>
</dbReference>
<dbReference type="GO" id="GO:0005829">
    <property type="term" value="C:cytosol"/>
    <property type="evidence" value="ECO:0007669"/>
    <property type="project" value="TreeGrafter"/>
</dbReference>
<comment type="similarity">
    <text evidence="1 12">Belongs to the class-I aminoacyl-tRNA synthetase family.</text>
</comment>
<dbReference type="SUPFAM" id="SSF47323">
    <property type="entry name" value="Anticodon-binding domain of a subclass of class I aminoacyl-tRNA synthetases"/>
    <property type="match status" value="1"/>
</dbReference>
<evidence type="ECO:0000256" key="11">
    <source>
        <dbReference type="ARBA" id="ARBA00047552"/>
    </source>
</evidence>
<keyword evidence="3 12" id="KW-0436">Ligase</keyword>
<dbReference type="EC" id="6.1.1.9" evidence="2"/>
<dbReference type="SUPFAM" id="SSF52374">
    <property type="entry name" value="Nucleotidylyl transferase"/>
    <property type="match status" value="1"/>
</dbReference>
<dbReference type="GO" id="GO:0002161">
    <property type="term" value="F:aminoacyl-tRNA deacylase activity"/>
    <property type="evidence" value="ECO:0007669"/>
    <property type="project" value="InterPro"/>
</dbReference>
<dbReference type="Pfam" id="PF08264">
    <property type="entry name" value="Anticodon_1"/>
    <property type="match status" value="1"/>
</dbReference>
<dbReference type="PRINTS" id="PR00986">
    <property type="entry name" value="TRNASYNTHVAL"/>
</dbReference>
<evidence type="ECO:0000256" key="13">
    <source>
        <dbReference type="SAM" id="Coils"/>
    </source>
</evidence>
<proteinExistence type="inferred from homology"/>
<dbReference type="FunFam" id="3.90.740.10:FF:000010">
    <property type="entry name" value="Valine--tRNA ligase"/>
    <property type="match status" value="1"/>
</dbReference>
<evidence type="ECO:0000256" key="14">
    <source>
        <dbReference type="SAM" id="MobiDB-lite"/>
    </source>
</evidence>
<dbReference type="GO" id="GO:0006438">
    <property type="term" value="P:valyl-tRNA aminoacylation"/>
    <property type="evidence" value="ECO:0007669"/>
    <property type="project" value="InterPro"/>
</dbReference>
<feature type="region of interest" description="Disordered" evidence="14">
    <location>
        <begin position="1"/>
        <end position="84"/>
    </location>
</feature>
<dbReference type="SUPFAM" id="SSF50677">
    <property type="entry name" value="ValRS/IleRS/LeuRS editing domain"/>
    <property type="match status" value="1"/>
</dbReference>
<dbReference type="Proteomes" id="UP001152795">
    <property type="component" value="Unassembled WGS sequence"/>
</dbReference>
<evidence type="ECO:0000256" key="2">
    <source>
        <dbReference type="ARBA" id="ARBA00013169"/>
    </source>
</evidence>
<evidence type="ECO:0000256" key="10">
    <source>
        <dbReference type="ARBA" id="ARBA00029936"/>
    </source>
</evidence>
<evidence type="ECO:0000256" key="9">
    <source>
        <dbReference type="ARBA" id="ARBA00024407"/>
    </source>
</evidence>
<dbReference type="GO" id="GO:0005524">
    <property type="term" value="F:ATP binding"/>
    <property type="evidence" value="ECO:0007669"/>
    <property type="project" value="UniProtKB-KW"/>
</dbReference>
<accession>A0A6S7GDG4</accession>
<dbReference type="CDD" id="cd07962">
    <property type="entry name" value="Anticodon_Ia_Val"/>
    <property type="match status" value="1"/>
</dbReference>
<feature type="coiled-coil region" evidence="13">
    <location>
        <begin position="989"/>
        <end position="1058"/>
    </location>
</feature>
<dbReference type="HAMAP" id="MF_02004">
    <property type="entry name" value="Val_tRNA_synth_type1"/>
    <property type="match status" value="1"/>
</dbReference>
<dbReference type="Gene3D" id="1.10.730.10">
    <property type="entry name" value="Isoleucyl-tRNA Synthetase, Domain 1"/>
    <property type="match status" value="1"/>
</dbReference>
<evidence type="ECO:0000256" key="4">
    <source>
        <dbReference type="ARBA" id="ARBA00022741"/>
    </source>
</evidence>
<sequence>MENNTGDCKQSTFSEAGSEGVVKSASQLKKDAKRLEKLEKFKKKKEAQETEKKNQGEKKKEKKNKDDTKKIISYDKDTAPGEKKDVLGSMPDSYSPKFVEAAWYPWWEKQGFFKPEYNRDLSQPNPKGNFTIVIPPPNVTGSLHVGHALTSAVEDCLTRWHRQQGKTALWVPGCDHAGIATQVVVEKKLKRERNLTRHDLGRENFVNEIWKWKNDKGHKIYDQQKRMGVSTDWDRESFTMSEKLSRAVVEAFVRLHDEGLIYRSKRLVNWSCTLNSAISDIEVDKKEVNGRTLLPVPGYEEKVEFGVLVHFAYPLEDSEEKLIVATTRIETMLGDTAIAVHPNDPKYKHFHGKVALHPFCDRKLQIVCDDSVDPEFGTGAVKITPAHDHNDYEIGSRHNLRFVSMMDDDGNICDVGDFLPEFSKRYIGLKRFLARKTVLEDLKEKGLYIKTDENPMVIPVCSRSKDIVEPLIKPQWYVNCQDMAADAVKMVREGELKIIPSTHEKTWYKWMENCRDWCISRQLWWGHRIPAYYVIVEGAQVPLDSDLNDKYWVSGSNEEKAKEKAAQRFGVSKDKISLRQDEDVLDTWFSSALFPFSVFGWPDDTDDMKSFYPTSLLETGHDILFFWVARMVMMGRKLLGKLPFTEVFLHAMVRDAHGRKMSKSLGNVIDPVDIIEGITLENLHKTLYTGNLDAKEITTAMKGQKQDYPKGIPECGTDALRFALCAYTAQGRDINLDVLRVQGYRHFCNKLWNATKFALNALGTNFKPDQEPKLCGNESLVDLWILSRLSTAEATSNTGFKEYDFPASTTAIYNFWLYELCDVYLEYLKPVLQSNNEEEINTARNVLYTCLEQGLILLSPYMPFVTEELFQRLPRRPADQPPSICVTPYPNDLPWRDERLEEKIDLSMGIVRTIRSIRQEYMLNKTKADVYLNFTNTKDSDLIKPLSSFIATLSSSSNIHFLENESPPTGCALGTYLDKCEINVMLKGLIDLNKEITKLESKEKRLNAQLEKLLGSMKVPDYETKIPENVRKQNAEKVTQVETELENIKKALNNLKLS</sequence>
<comment type="caution">
    <text evidence="15">The sequence shown here is derived from an EMBL/GenBank/DDBJ whole genome shotgun (WGS) entry which is preliminary data.</text>
</comment>
<dbReference type="FunFam" id="3.40.50.620:FF:000119">
    <property type="entry name" value="Putative valine--tRNA ligase-like"/>
    <property type="match status" value="1"/>
</dbReference>
<dbReference type="InterPro" id="IPR002300">
    <property type="entry name" value="aa-tRNA-synth_Ia"/>
</dbReference>
<dbReference type="InterPro" id="IPR013155">
    <property type="entry name" value="M/V/L/I-tRNA-synth_anticd-bd"/>
</dbReference>
<keyword evidence="5 12" id="KW-0067">ATP-binding</keyword>
<evidence type="ECO:0000256" key="3">
    <source>
        <dbReference type="ARBA" id="ARBA00022598"/>
    </source>
</evidence>
<dbReference type="PANTHER" id="PTHR11946:SF109">
    <property type="entry name" value="VALINE--TRNA LIGASE"/>
    <property type="match status" value="1"/>
</dbReference>
<keyword evidence="16" id="KW-1185">Reference proteome</keyword>
<evidence type="ECO:0000256" key="7">
    <source>
        <dbReference type="ARBA" id="ARBA00023054"/>
    </source>
</evidence>
<dbReference type="FunFam" id="3.90.740.10:FF:000008">
    <property type="entry name" value="Valine--tRNA ligase, mitochondrial"/>
    <property type="match status" value="1"/>
</dbReference>
<dbReference type="FunFam" id="1.10.730.10:FF:000015">
    <property type="entry name" value="Valine--tRNA ligase"/>
    <property type="match status" value="1"/>
</dbReference>
<keyword evidence="8 12" id="KW-0030">Aminoacyl-tRNA synthetase</keyword>
<dbReference type="NCBIfam" id="NF004349">
    <property type="entry name" value="PRK05729.1"/>
    <property type="match status" value="1"/>
</dbReference>
<dbReference type="InterPro" id="IPR014729">
    <property type="entry name" value="Rossmann-like_a/b/a_fold"/>
</dbReference>
<keyword evidence="7 13" id="KW-0175">Coiled coil</keyword>
<dbReference type="PROSITE" id="PS00178">
    <property type="entry name" value="AA_TRNA_LIGASE_I"/>
    <property type="match status" value="1"/>
</dbReference>
<dbReference type="Pfam" id="PF00133">
    <property type="entry name" value="tRNA-synt_1"/>
    <property type="match status" value="1"/>
</dbReference>
<evidence type="ECO:0000256" key="12">
    <source>
        <dbReference type="RuleBase" id="RU363035"/>
    </source>
</evidence>
<dbReference type="EMBL" id="CACRXK020000596">
    <property type="protein sequence ID" value="CAB3983281.1"/>
    <property type="molecule type" value="Genomic_DNA"/>
</dbReference>
<dbReference type="InterPro" id="IPR002303">
    <property type="entry name" value="Valyl-tRNA_ligase"/>
</dbReference>
<protein>
    <recommendedName>
        <fullName evidence="9">Valine--tRNA ligase</fullName>
        <ecNumber evidence="2">6.1.1.9</ecNumber>
    </recommendedName>
    <alternativeName>
        <fullName evidence="10">Valyl-tRNA synthetase</fullName>
    </alternativeName>
</protein>
<feature type="compositionally biased region" description="Polar residues" evidence="14">
    <location>
        <begin position="1"/>
        <end position="15"/>
    </location>
</feature>
<dbReference type="CDD" id="cd00817">
    <property type="entry name" value="ValRS_core"/>
    <property type="match status" value="1"/>
</dbReference>
<evidence type="ECO:0000256" key="6">
    <source>
        <dbReference type="ARBA" id="ARBA00022917"/>
    </source>
</evidence>
<evidence type="ECO:0000256" key="1">
    <source>
        <dbReference type="ARBA" id="ARBA00005594"/>
    </source>
</evidence>
<evidence type="ECO:0000313" key="15">
    <source>
        <dbReference type="EMBL" id="CAB3983281.1"/>
    </source>
</evidence>
<feature type="compositionally biased region" description="Basic and acidic residues" evidence="14">
    <location>
        <begin position="46"/>
        <end position="84"/>
    </location>
</feature>
<dbReference type="GO" id="GO:0004832">
    <property type="term" value="F:valine-tRNA ligase activity"/>
    <property type="evidence" value="ECO:0007669"/>
    <property type="project" value="UniProtKB-EC"/>
</dbReference>
<keyword evidence="4 12" id="KW-0547">Nucleotide-binding</keyword>
<dbReference type="Gene3D" id="3.90.740.10">
    <property type="entry name" value="Valyl/Leucyl/Isoleucyl-tRNA synthetase, editing domain"/>
    <property type="match status" value="2"/>
</dbReference>
<dbReference type="InterPro" id="IPR001412">
    <property type="entry name" value="aa-tRNA-synth_I_CS"/>
</dbReference>
<evidence type="ECO:0000256" key="8">
    <source>
        <dbReference type="ARBA" id="ARBA00023146"/>
    </source>
</evidence>
<comment type="catalytic activity">
    <reaction evidence="11">
        <text>tRNA(Val) + L-valine + ATP = L-valyl-tRNA(Val) + AMP + diphosphate</text>
        <dbReference type="Rhea" id="RHEA:10704"/>
        <dbReference type="Rhea" id="RHEA-COMP:9672"/>
        <dbReference type="Rhea" id="RHEA-COMP:9708"/>
        <dbReference type="ChEBI" id="CHEBI:30616"/>
        <dbReference type="ChEBI" id="CHEBI:33019"/>
        <dbReference type="ChEBI" id="CHEBI:57762"/>
        <dbReference type="ChEBI" id="CHEBI:78442"/>
        <dbReference type="ChEBI" id="CHEBI:78537"/>
        <dbReference type="ChEBI" id="CHEBI:456215"/>
        <dbReference type="EC" id="6.1.1.9"/>
    </reaction>
</comment>
<evidence type="ECO:0000256" key="5">
    <source>
        <dbReference type="ARBA" id="ARBA00022840"/>
    </source>
</evidence>
<dbReference type="InterPro" id="IPR009080">
    <property type="entry name" value="tRNAsynth_Ia_anticodon-bd"/>
</dbReference>
<reference evidence="15" key="1">
    <citation type="submission" date="2020-04" db="EMBL/GenBank/DDBJ databases">
        <authorList>
            <person name="Alioto T."/>
            <person name="Alioto T."/>
            <person name="Gomez Garrido J."/>
        </authorList>
    </citation>
    <scope>NUCLEOTIDE SEQUENCE</scope>
    <source>
        <strain evidence="15">A484AB</strain>
    </source>
</reference>
<dbReference type="NCBIfam" id="TIGR00422">
    <property type="entry name" value="valS"/>
    <property type="match status" value="1"/>
</dbReference>
<name>A0A6S7GDG4_PARCT</name>
<dbReference type="InterPro" id="IPR033705">
    <property type="entry name" value="Anticodon_Ia_Val"/>
</dbReference>
<organism evidence="15 16">
    <name type="scientific">Paramuricea clavata</name>
    <name type="common">Red gorgonian</name>
    <name type="synonym">Violescent sea-whip</name>
    <dbReference type="NCBI Taxonomy" id="317549"/>
    <lineage>
        <taxon>Eukaryota</taxon>
        <taxon>Metazoa</taxon>
        <taxon>Cnidaria</taxon>
        <taxon>Anthozoa</taxon>
        <taxon>Octocorallia</taxon>
        <taxon>Malacalcyonacea</taxon>
        <taxon>Plexauridae</taxon>
        <taxon>Paramuricea</taxon>
    </lineage>
</organism>
<feature type="compositionally biased region" description="Basic and acidic residues" evidence="14">
    <location>
        <begin position="28"/>
        <end position="39"/>
    </location>
</feature>